<feature type="transmembrane region" description="Helical" evidence="8">
    <location>
        <begin position="60"/>
        <end position="85"/>
    </location>
</feature>
<dbReference type="InterPro" id="IPR011701">
    <property type="entry name" value="MFS"/>
</dbReference>
<dbReference type="PANTHER" id="PTHR23502">
    <property type="entry name" value="MAJOR FACILITATOR SUPERFAMILY"/>
    <property type="match status" value="1"/>
</dbReference>
<dbReference type="SUPFAM" id="SSF103473">
    <property type="entry name" value="MFS general substrate transporter"/>
    <property type="match status" value="1"/>
</dbReference>
<comment type="caution">
    <text evidence="10">The sequence shown here is derived from an EMBL/GenBank/DDBJ whole genome shotgun (WGS) entry which is preliminary data.</text>
</comment>
<dbReference type="PANTHER" id="PTHR23502:SF132">
    <property type="entry name" value="POLYAMINE TRANSPORTER 2-RELATED"/>
    <property type="match status" value="1"/>
</dbReference>
<dbReference type="GO" id="GO:1990961">
    <property type="term" value="P:xenobiotic detoxification by transmembrane export across the plasma membrane"/>
    <property type="evidence" value="ECO:0007669"/>
    <property type="project" value="InterPro"/>
</dbReference>
<evidence type="ECO:0000256" key="7">
    <source>
        <dbReference type="ARBA" id="ARBA00023136"/>
    </source>
</evidence>
<feature type="transmembrane region" description="Helical" evidence="8">
    <location>
        <begin position="394"/>
        <end position="415"/>
    </location>
</feature>
<feature type="transmembrane region" description="Helical" evidence="8">
    <location>
        <begin position="421"/>
        <end position="440"/>
    </location>
</feature>
<feature type="transmembrane region" description="Helical" evidence="8">
    <location>
        <begin position="185"/>
        <end position="207"/>
    </location>
</feature>
<dbReference type="InterPro" id="IPR020846">
    <property type="entry name" value="MFS_dom"/>
</dbReference>
<dbReference type="PROSITE" id="PS50850">
    <property type="entry name" value="MFS"/>
    <property type="match status" value="1"/>
</dbReference>
<evidence type="ECO:0000256" key="4">
    <source>
        <dbReference type="ARBA" id="ARBA00022475"/>
    </source>
</evidence>
<evidence type="ECO:0000256" key="8">
    <source>
        <dbReference type="RuleBase" id="RU365088"/>
    </source>
</evidence>
<dbReference type="InterPro" id="IPR036259">
    <property type="entry name" value="MFS_trans_sf"/>
</dbReference>
<dbReference type="NCBIfam" id="TIGR00710">
    <property type="entry name" value="efflux_Bcr_CflA"/>
    <property type="match status" value="1"/>
</dbReference>
<feature type="transmembrane region" description="Helical" evidence="8">
    <location>
        <begin position="97"/>
        <end position="115"/>
    </location>
</feature>
<dbReference type="AlphaFoldDB" id="A0A371RJS2"/>
<dbReference type="InterPro" id="IPR005829">
    <property type="entry name" value="Sugar_transporter_CS"/>
</dbReference>
<name>A0A371RJS2_9PROT</name>
<sequence length="463" mass="49103">MSAGARPSSERKTLLSLHIIAGHGLRRSGQRLSACNMMTSSATLTSDKPDNPQLPGQAEFVTLIAALMAMNALSIDIVLPALGVIGSSFAHHSGNEIQLIVTTYVVAFGAGQLVLGPVMDRFGRRPFLISALILFALASFLAIAASSFNGLLAARVVQGLAASVLRVSAVAIVRDRYSGREMAKTMSTVMMVFMIVPLLAPALGQVILLTGPWPLLFVTMGALGGVVALWVAMRLPETLPPEARRSVRISVLLEGYKIILTHRVAAGYMIASGFVFGILFSFITASNQIFLDVYQIGSWFPLAFAAVALGLAVTNFLNARMVERIGMRALSHTALCVMVVGTAVHALFASFGYQPLWLFILLAEVPFLMLGFLGANMTALALDPLGKVTGLATSLQGFITTGVAGFLGTMVGQAFDGTAQPFAYGTSILSICALLIVLWVEKGKLRAFDFSGDQTPESVATSR</sequence>
<dbReference type="InParanoid" id="A0A371RJS2"/>
<gene>
    <name evidence="10" type="ORF">DX908_10665</name>
</gene>
<evidence type="ECO:0000256" key="6">
    <source>
        <dbReference type="ARBA" id="ARBA00022989"/>
    </source>
</evidence>
<feature type="transmembrane region" description="Helical" evidence="8">
    <location>
        <begin position="357"/>
        <end position="382"/>
    </location>
</feature>
<dbReference type="InterPro" id="IPR004812">
    <property type="entry name" value="Efflux_drug-R_Bcr/CmlA"/>
</dbReference>
<feature type="transmembrane region" description="Helical" evidence="8">
    <location>
        <begin position="213"/>
        <end position="235"/>
    </location>
</feature>
<evidence type="ECO:0000313" key="11">
    <source>
        <dbReference type="Proteomes" id="UP000264589"/>
    </source>
</evidence>
<proteinExistence type="inferred from homology"/>
<feature type="transmembrane region" description="Helical" evidence="8">
    <location>
        <begin position="329"/>
        <end position="351"/>
    </location>
</feature>
<feature type="transmembrane region" description="Helical" evidence="8">
    <location>
        <begin position="296"/>
        <end position="317"/>
    </location>
</feature>
<dbReference type="Proteomes" id="UP000264589">
    <property type="component" value="Unassembled WGS sequence"/>
</dbReference>
<organism evidence="10 11">
    <name type="scientific">Parvularcula marina</name>
    <dbReference type="NCBI Taxonomy" id="2292771"/>
    <lineage>
        <taxon>Bacteria</taxon>
        <taxon>Pseudomonadati</taxon>
        <taxon>Pseudomonadota</taxon>
        <taxon>Alphaproteobacteria</taxon>
        <taxon>Parvularculales</taxon>
        <taxon>Parvularculaceae</taxon>
        <taxon>Parvularcula</taxon>
    </lineage>
</organism>
<keyword evidence="3 8" id="KW-0813">Transport</keyword>
<keyword evidence="5 8" id="KW-0812">Transmembrane</keyword>
<accession>A0A371RJS2</accession>
<reference evidence="10 11" key="1">
    <citation type="submission" date="2018-08" db="EMBL/GenBank/DDBJ databases">
        <title>Parvularcula sp. SM1705, isolated from surface water of the South Sea China.</title>
        <authorList>
            <person name="Sun L."/>
        </authorList>
    </citation>
    <scope>NUCLEOTIDE SEQUENCE [LARGE SCALE GENOMIC DNA]</scope>
    <source>
        <strain evidence="10 11">SM1705</strain>
    </source>
</reference>
<comment type="subcellular location">
    <subcellularLocation>
        <location evidence="8">Cell inner membrane</location>
        <topology evidence="8">Multi-pass membrane protein</topology>
    </subcellularLocation>
    <subcellularLocation>
        <location evidence="1">Cell membrane</location>
        <topology evidence="1">Multi-pass membrane protein</topology>
    </subcellularLocation>
</comment>
<protein>
    <recommendedName>
        <fullName evidence="8">Bcr/CflA family efflux transporter</fullName>
    </recommendedName>
</protein>
<feature type="transmembrane region" description="Helical" evidence="8">
    <location>
        <begin position="127"/>
        <end position="146"/>
    </location>
</feature>
<keyword evidence="8" id="KW-0997">Cell inner membrane</keyword>
<evidence type="ECO:0000259" key="9">
    <source>
        <dbReference type="PROSITE" id="PS50850"/>
    </source>
</evidence>
<keyword evidence="6 8" id="KW-1133">Transmembrane helix</keyword>
<feature type="domain" description="Major facilitator superfamily (MFS) profile" evidence="9">
    <location>
        <begin position="60"/>
        <end position="444"/>
    </location>
</feature>
<dbReference type="Gene3D" id="1.20.1720.10">
    <property type="entry name" value="Multidrug resistance protein D"/>
    <property type="match status" value="1"/>
</dbReference>
<dbReference type="EMBL" id="QUQO01000001">
    <property type="protein sequence ID" value="RFB05685.1"/>
    <property type="molecule type" value="Genomic_DNA"/>
</dbReference>
<feature type="transmembrane region" description="Helical" evidence="8">
    <location>
        <begin position="152"/>
        <end position="173"/>
    </location>
</feature>
<comment type="similarity">
    <text evidence="2 8">Belongs to the major facilitator superfamily. Bcr/CmlA family.</text>
</comment>
<keyword evidence="4" id="KW-1003">Cell membrane</keyword>
<dbReference type="GO" id="GO:0005886">
    <property type="term" value="C:plasma membrane"/>
    <property type="evidence" value="ECO:0007669"/>
    <property type="project" value="UniProtKB-SubCell"/>
</dbReference>
<dbReference type="PROSITE" id="PS00216">
    <property type="entry name" value="SUGAR_TRANSPORT_1"/>
    <property type="match status" value="1"/>
</dbReference>
<dbReference type="CDD" id="cd17320">
    <property type="entry name" value="MFS_MdfA_MDR_like"/>
    <property type="match status" value="1"/>
</dbReference>
<evidence type="ECO:0000256" key="2">
    <source>
        <dbReference type="ARBA" id="ARBA00006236"/>
    </source>
</evidence>
<evidence type="ECO:0000256" key="5">
    <source>
        <dbReference type="ARBA" id="ARBA00022692"/>
    </source>
</evidence>
<dbReference type="GO" id="GO:0042910">
    <property type="term" value="F:xenobiotic transmembrane transporter activity"/>
    <property type="evidence" value="ECO:0007669"/>
    <property type="project" value="InterPro"/>
</dbReference>
<keyword evidence="7 8" id="KW-0472">Membrane</keyword>
<evidence type="ECO:0000256" key="3">
    <source>
        <dbReference type="ARBA" id="ARBA00022448"/>
    </source>
</evidence>
<evidence type="ECO:0000256" key="1">
    <source>
        <dbReference type="ARBA" id="ARBA00004651"/>
    </source>
</evidence>
<dbReference type="Pfam" id="PF07690">
    <property type="entry name" value="MFS_1"/>
    <property type="match status" value="1"/>
</dbReference>
<evidence type="ECO:0000313" key="10">
    <source>
        <dbReference type="EMBL" id="RFB05685.1"/>
    </source>
</evidence>
<keyword evidence="11" id="KW-1185">Reference proteome</keyword>
<feature type="transmembrane region" description="Helical" evidence="8">
    <location>
        <begin position="265"/>
        <end position="284"/>
    </location>
</feature>